<evidence type="ECO:0000313" key="4">
    <source>
        <dbReference type="Proteomes" id="UP000321635"/>
    </source>
</evidence>
<dbReference type="STRING" id="1120919.GCA_000429165_03403"/>
<dbReference type="InterPro" id="IPR036250">
    <property type="entry name" value="AcylCo_DH-like_C"/>
</dbReference>
<proteinExistence type="predicted"/>
<dbReference type="PANTHER" id="PTHR48083:SF5">
    <property type="entry name" value="NRGC PROTEIN"/>
    <property type="match status" value="1"/>
</dbReference>
<dbReference type="Gene3D" id="1.20.140.10">
    <property type="entry name" value="Butyryl-CoA Dehydrogenase, subunit A, domain 3"/>
    <property type="match status" value="1"/>
</dbReference>
<dbReference type="Proteomes" id="UP000321635">
    <property type="component" value="Unassembled WGS sequence"/>
</dbReference>
<gene>
    <name evidence="3" type="ORF">ANI02nite_36270</name>
</gene>
<dbReference type="InterPro" id="IPR009100">
    <property type="entry name" value="AcylCoA_DH/oxidase_NM_dom_sf"/>
</dbReference>
<evidence type="ECO:0000259" key="2">
    <source>
        <dbReference type="Pfam" id="PF08028"/>
    </source>
</evidence>
<feature type="domain" description="Acyl-CoA dehydrogenase C-terminal" evidence="2">
    <location>
        <begin position="234"/>
        <end position="362"/>
    </location>
</feature>
<dbReference type="InterPro" id="IPR013107">
    <property type="entry name" value="Acyl-CoA_DH_C"/>
</dbReference>
<dbReference type="RefSeq" id="WP_026398878.1">
    <property type="nucleotide sequence ID" value="NZ_AUBI01000021.1"/>
</dbReference>
<reference evidence="3 4" key="1">
    <citation type="submission" date="2019-07" db="EMBL/GenBank/DDBJ databases">
        <title>Whole genome shotgun sequence of Acetobacter nitrogenifigens NBRC 105050.</title>
        <authorList>
            <person name="Hosoyama A."/>
            <person name="Uohara A."/>
            <person name="Ohji S."/>
            <person name="Ichikawa N."/>
        </authorList>
    </citation>
    <scope>NUCLEOTIDE SEQUENCE [LARGE SCALE GENOMIC DNA]</scope>
    <source>
        <strain evidence="3 4">NBRC 105050</strain>
    </source>
</reference>
<keyword evidence="4" id="KW-1185">Reference proteome</keyword>
<dbReference type="InterPro" id="IPR046373">
    <property type="entry name" value="Acyl-CoA_Oxase/DH_mid-dom_sf"/>
</dbReference>
<organism evidence="3 4">
    <name type="scientific">Acetobacter nitrogenifigens DSM 23921 = NBRC 105050</name>
    <dbReference type="NCBI Taxonomy" id="1120919"/>
    <lineage>
        <taxon>Bacteria</taxon>
        <taxon>Pseudomonadati</taxon>
        <taxon>Pseudomonadota</taxon>
        <taxon>Alphaproteobacteria</taxon>
        <taxon>Acetobacterales</taxon>
        <taxon>Acetobacteraceae</taxon>
        <taxon>Acetobacter</taxon>
    </lineage>
</organism>
<accession>A0A511XFK7</accession>
<dbReference type="PIRSF" id="PIRSF016578">
    <property type="entry name" value="HsaA"/>
    <property type="match status" value="1"/>
</dbReference>
<dbReference type="Gene3D" id="1.10.540.10">
    <property type="entry name" value="Acyl-CoA dehydrogenase/oxidase, N-terminal domain"/>
    <property type="match status" value="1"/>
</dbReference>
<evidence type="ECO:0000256" key="1">
    <source>
        <dbReference type="ARBA" id="ARBA00023002"/>
    </source>
</evidence>
<dbReference type="PANTHER" id="PTHR48083">
    <property type="entry name" value="MEDIUM-CHAIN SPECIFIC ACYL-COA DEHYDROGENASE, MITOCHONDRIAL-RELATED"/>
    <property type="match status" value="1"/>
</dbReference>
<dbReference type="EMBL" id="BJYF01000072">
    <property type="protein sequence ID" value="GEN61743.1"/>
    <property type="molecule type" value="Genomic_DNA"/>
</dbReference>
<dbReference type="SUPFAM" id="SSF47203">
    <property type="entry name" value="Acyl-CoA dehydrogenase C-terminal domain-like"/>
    <property type="match status" value="1"/>
</dbReference>
<dbReference type="GO" id="GO:0003995">
    <property type="term" value="F:acyl-CoA dehydrogenase activity"/>
    <property type="evidence" value="ECO:0007669"/>
    <property type="project" value="TreeGrafter"/>
</dbReference>
<dbReference type="GO" id="GO:0050660">
    <property type="term" value="F:flavin adenine dinucleotide binding"/>
    <property type="evidence" value="ECO:0007669"/>
    <property type="project" value="InterPro"/>
</dbReference>
<dbReference type="GO" id="GO:0005737">
    <property type="term" value="C:cytoplasm"/>
    <property type="evidence" value="ECO:0007669"/>
    <property type="project" value="TreeGrafter"/>
</dbReference>
<dbReference type="InterPro" id="IPR037069">
    <property type="entry name" value="AcylCoA_DH/ox_N_sf"/>
</dbReference>
<comment type="caution">
    <text evidence="3">The sequence shown here is derived from an EMBL/GenBank/DDBJ whole genome shotgun (WGS) entry which is preliminary data.</text>
</comment>
<keyword evidence="1" id="KW-0560">Oxidoreductase</keyword>
<dbReference type="GO" id="GO:0033539">
    <property type="term" value="P:fatty acid beta-oxidation using acyl-CoA dehydrogenase"/>
    <property type="evidence" value="ECO:0007669"/>
    <property type="project" value="TreeGrafter"/>
</dbReference>
<sequence>MDMSAVDGGSGLGSGEAFAQLLDAVREQALSFRAARRVAGDIVERFRQVGIYRAFVSRRFGGLEVSPVRFLEAIEAIGHADASAGWVASFGVSALYLAALPVATLERIYASGPDVVFAGAIFPPQAVGTDGDALIVSGRWPFASGCTGASLLGVGISVPGDAGGLPRTAVVPAASARIEETWNTLGLAGTGSHDVVLDGVRVDPDWTFIRGGEASLEGAIYRYPSLALAAQVLTVVGLGCAQRALDEVMAMAAGRRSITGAPVMADRPYVQTVIGEISAQLSAARSFFYDVTHEAWAVAQGGENASEALANRVRLASTHAAQICAEVARRCFELGGIAAVQNDHILGRCMQDCAVVAQHAFMARGNYEVAGRVMLGRGGRPGYP</sequence>
<dbReference type="Pfam" id="PF08028">
    <property type="entry name" value="Acyl-CoA_dh_2"/>
    <property type="match status" value="1"/>
</dbReference>
<dbReference type="Gene3D" id="2.40.110.10">
    <property type="entry name" value="Butyryl-CoA Dehydrogenase, subunit A, domain 2"/>
    <property type="match status" value="1"/>
</dbReference>
<dbReference type="AlphaFoldDB" id="A0A511XFK7"/>
<dbReference type="InterPro" id="IPR050741">
    <property type="entry name" value="Acyl-CoA_dehydrogenase"/>
</dbReference>
<name>A0A511XFK7_9PROT</name>
<protein>
    <submittedName>
        <fullName evidence="3">Acyl-CoA dehydrogenase</fullName>
    </submittedName>
</protein>
<dbReference type="OrthoDB" id="7316074at2"/>
<dbReference type="SUPFAM" id="SSF56645">
    <property type="entry name" value="Acyl-CoA dehydrogenase NM domain-like"/>
    <property type="match status" value="1"/>
</dbReference>
<evidence type="ECO:0000313" key="3">
    <source>
        <dbReference type="EMBL" id="GEN61743.1"/>
    </source>
</evidence>